<evidence type="ECO:0000313" key="2">
    <source>
        <dbReference type="Proteomes" id="UP001348817"/>
    </source>
</evidence>
<dbReference type="KEGG" id="fax:FUAX_52960"/>
<dbReference type="EMBL" id="AP025321">
    <property type="protein sequence ID" value="BDD12864.1"/>
    <property type="molecule type" value="Genomic_DNA"/>
</dbReference>
<dbReference type="AlphaFoldDB" id="A0AAU9D2Q6"/>
<dbReference type="Proteomes" id="UP001348817">
    <property type="component" value="Plasmid pFA7"/>
</dbReference>
<protein>
    <submittedName>
        <fullName evidence="1">Uncharacterized protein</fullName>
    </submittedName>
</protein>
<gene>
    <name evidence="1" type="ORF">FUAX_52960</name>
</gene>
<reference evidence="1 2" key="1">
    <citation type="submission" date="2021-12" db="EMBL/GenBank/DDBJ databases">
        <title>Genome sequencing of bacteria with rrn-lacking chromosome and rrn-plasmid.</title>
        <authorList>
            <person name="Anda M."/>
            <person name="Iwasaki W."/>
        </authorList>
    </citation>
    <scope>NUCLEOTIDE SEQUENCE [LARGE SCALE GENOMIC DNA]</scope>
    <source>
        <strain evidence="1 2">DSM 100852</strain>
        <plasmid evidence="1 2">pFA7</plasmid>
    </source>
</reference>
<sequence length="29" mass="3432">MSLEGLGQSIELILNDYLFDLMDYWDSFC</sequence>
<organism evidence="1 2">
    <name type="scientific">Fulvitalea axinellae</name>
    <dbReference type="NCBI Taxonomy" id="1182444"/>
    <lineage>
        <taxon>Bacteria</taxon>
        <taxon>Pseudomonadati</taxon>
        <taxon>Bacteroidota</taxon>
        <taxon>Cytophagia</taxon>
        <taxon>Cytophagales</taxon>
        <taxon>Persicobacteraceae</taxon>
        <taxon>Fulvitalea</taxon>
    </lineage>
</organism>
<accession>A0AAU9D2Q6</accession>
<geneLocation type="plasmid" evidence="1 2">
    <name>pFA7</name>
</geneLocation>
<evidence type="ECO:0000313" key="1">
    <source>
        <dbReference type="EMBL" id="BDD12864.1"/>
    </source>
</evidence>
<name>A0AAU9D2Q6_9BACT</name>
<keyword evidence="2" id="KW-1185">Reference proteome</keyword>
<keyword evidence="1" id="KW-0614">Plasmid</keyword>
<proteinExistence type="predicted"/>